<name>A0A3N1D1E8_9ACTN</name>
<keyword evidence="3" id="KW-1185">Reference proteome</keyword>
<accession>A0A3N1D1E8</accession>
<protein>
    <recommendedName>
        <fullName evidence="4">AAA domain-containing protein</fullName>
    </recommendedName>
</protein>
<dbReference type="EMBL" id="RJKE01000001">
    <property type="protein sequence ID" value="ROO87357.1"/>
    <property type="molecule type" value="Genomic_DNA"/>
</dbReference>
<organism evidence="2 3">
    <name type="scientific">Actinocorallia herbida</name>
    <dbReference type="NCBI Taxonomy" id="58109"/>
    <lineage>
        <taxon>Bacteria</taxon>
        <taxon>Bacillati</taxon>
        <taxon>Actinomycetota</taxon>
        <taxon>Actinomycetes</taxon>
        <taxon>Streptosporangiales</taxon>
        <taxon>Thermomonosporaceae</taxon>
        <taxon>Actinocorallia</taxon>
    </lineage>
</organism>
<dbReference type="SUPFAM" id="SSF52540">
    <property type="entry name" value="P-loop containing nucleoside triphosphate hydrolases"/>
    <property type="match status" value="1"/>
</dbReference>
<evidence type="ECO:0000313" key="2">
    <source>
        <dbReference type="EMBL" id="ROO87357.1"/>
    </source>
</evidence>
<evidence type="ECO:0008006" key="4">
    <source>
        <dbReference type="Google" id="ProtNLM"/>
    </source>
</evidence>
<feature type="region of interest" description="Disordered" evidence="1">
    <location>
        <begin position="100"/>
        <end position="122"/>
    </location>
</feature>
<reference evidence="2 3" key="1">
    <citation type="submission" date="2018-11" db="EMBL/GenBank/DDBJ databases">
        <title>Sequencing the genomes of 1000 actinobacteria strains.</title>
        <authorList>
            <person name="Klenk H.-P."/>
        </authorList>
    </citation>
    <scope>NUCLEOTIDE SEQUENCE [LARGE SCALE GENOMIC DNA]</scope>
    <source>
        <strain evidence="2 3">DSM 44254</strain>
    </source>
</reference>
<dbReference type="Proteomes" id="UP000272400">
    <property type="component" value="Unassembled WGS sequence"/>
</dbReference>
<proteinExistence type="predicted"/>
<dbReference type="Gene3D" id="3.40.50.300">
    <property type="entry name" value="P-loop containing nucleotide triphosphate hydrolases"/>
    <property type="match status" value="1"/>
</dbReference>
<sequence>MGYFNTAGPCDPALHYMLPTEPLLPYARELIEMERYFVVHGPRQSGKTTALRALARTLNAEGRVAAVWLSCENGKVAGDDVGWGESLVSAVRSAGRAVCAAGSPGSRSAGPARSGRPAAGSP</sequence>
<evidence type="ECO:0000313" key="3">
    <source>
        <dbReference type="Proteomes" id="UP000272400"/>
    </source>
</evidence>
<dbReference type="AlphaFoldDB" id="A0A3N1D1E8"/>
<dbReference type="InterPro" id="IPR027417">
    <property type="entry name" value="P-loop_NTPase"/>
</dbReference>
<gene>
    <name evidence="2" type="ORF">EDD29_4957</name>
</gene>
<evidence type="ECO:0000256" key="1">
    <source>
        <dbReference type="SAM" id="MobiDB-lite"/>
    </source>
</evidence>
<comment type="caution">
    <text evidence="2">The sequence shown here is derived from an EMBL/GenBank/DDBJ whole genome shotgun (WGS) entry which is preliminary data.</text>
</comment>